<dbReference type="STRING" id="1117647.M5M_11160"/>
<keyword evidence="4" id="KW-0410">Iron transport</keyword>
<feature type="domain" description="TonB-dependent receptor plug" evidence="15">
    <location>
        <begin position="38"/>
        <end position="143"/>
    </location>
</feature>
<dbReference type="InterPro" id="IPR012910">
    <property type="entry name" value="Plug_dom"/>
</dbReference>
<dbReference type="SUPFAM" id="SSF56935">
    <property type="entry name" value="Porins"/>
    <property type="match status" value="1"/>
</dbReference>
<dbReference type="InterPro" id="IPR000531">
    <property type="entry name" value="Beta-barrel_TonB"/>
</dbReference>
<evidence type="ECO:0000256" key="9">
    <source>
        <dbReference type="ARBA" id="ARBA00023136"/>
    </source>
</evidence>
<dbReference type="RefSeq" id="WP_015047573.1">
    <property type="nucleotide sequence ID" value="NC_018868.3"/>
</dbReference>
<dbReference type="Proteomes" id="UP000000466">
    <property type="component" value="Chromosome"/>
</dbReference>
<keyword evidence="16" id="KW-0675">Receptor</keyword>
<dbReference type="PROSITE" id="PS52016">
    <property type="entry name" value="TONB_DEPENDENT_REC_3"/>
    <property type="match status" value="1"/>
</dbReference>
<feature type="signal peptide" evidence="13">
    <location>
        <begin position="1"/>
        <end position="19"/>
    </location>
</feature>
<evidence type="ECO:0000256" key="12">
    <source>
        <dbReference type="RuleBase" id="RU003357"/>
    </source>
</evidence>
<feature type="chain" id="PRO_5003880695" evidence="13">
    <location>
        <begin position="20"/>
        <end position="873"/>
    </location>
</feature>
<evidence type="ECO:0000259" key="15">
    <source>
        <dbReference type="Pfam" id="PF07715"/>
    </source>
</evidence>
<dbReference type="eggNOG" id="COG4773">
    <property type="taxonomic scope" value="Bacteria"/>
</dbReference>
<name>K4KJS9_SIMAS</name>
<dbReference type="GO" id="GO:0006826">
    <property type="term" value="P:iron ion transport"/>
    <property type="evidence" value="ECO:0007669"/>
    <property type="project" value="UniProtKB-KW"/>
</dbReference>
<feature type="domain" description="TonB-dependent receptor-like beta-barrel" evidence="14">
    <location>
        <begin position="266"/>
        <end position="808"/>
    </location>
</feature>
<keyword evidence="3 11" id="KW-1134">Transmembrane beta strand</keyword>
<dbReference type="GO" id="GO:0009279">
    <property type="term" value="C:cell outer membrane"/>
    <property type="evidence" value="ECO:0007669"/>
    <property type="project" value="UniProtKB-SubCell"/>
</dbReference>
<evidence type="ECO:0000256" key="13">
    <source>
        <dbReference type="SAM" id="SignalP"/>
    </source>
</evidence>
<evidence type="ECO:0000256" key="11">
    <source>
        <dbReference type="PROSITE-ProRule" id="PRU01360"/>
    </source>
</evidence>
<gene>
    <name evidence="16" type="ordered locus">M5M_11160</name>
</gene>
<keyword evidence="2 11" id="KW-0813">Transport</keyword>
<dbReference type="KEGG" id="saga:M5M_11160"/>
<evidence type="ECO:0000256" key="7">
    <source>
        <dbReference type="ARBA" id="ARBA00023065"/>
    </source>
</evidence>
<evidence type="ECO:0000256" key="2">
    <source>
        <dbReference type="ARBA" id="ARBA00022448"/>
    </source>
</evidence>
<protein>
    <submittedName>
        <fullName evidence="16">TonB-dependent receptor</fullName>
    </submittedName>
</protein>
<dbReference type="InterPro" id="IPR036942">
    <property type="entry name" value="Beta-barrel_TonB_sf"/>
</dbReference>
<evidence type="ECO:0000313" key="16">
    <source>
        <dbReference type="EMBL" id="AFU99409.1"/>
    </source>
</evidence>
<evidence type="ECO:0000256" key="10">
    <source>
        <dbReference type="ARBA" id="ARBA00023237"/>
    </source>
</evidence>
<keyword evidence="10 11" id="KW-0998">Cell outer membrane</keyword>
<evidence type="ECO:0000256" key="1">
    <source>
        <dbReference type="ARBA" id="ARBA00004571"/>
    </source>
</evidence>
<keyword evidence="5 11" id="KW-0812">Transmembrane</keyword>
<evidence type="ECO:0000259" key="14">
    <source>
        <dbReference type="Pfam" id="PF00593"/>
    </source>
</evidence>
<dbReference type="EMBL" id="CP003746">
    <property type="protein sequence ID" value="AFU99409.1"/>
    <property type="molecule type" value="Genomic_DNA"/>
</dbReference>
<proteinExistence type="inferred from homology"/>
<keyword evidence="13" id="KW-0732">Signal</keyword>
<reference evidence="16 17" key="1">
    <citation type="journal article" date="2013" name="Genome Announc.">
        <title>Complete genome sequence of Simiduia agarivorans SA1(T), a marine bacterium able to degrade a variety of polysaccharides.</title>
        <authorList>
            <person name="Lin S.Y."/>
            <person name="Shieh W.Y."/>
            <person name="Chen J.S."/>
            <person name="Tang S.L."/>
        </authorList>
    </citation>
    <scope>NUCLEOTIDE SEQUENCE [LARGE SCALE GENOMIC DNA]</scope>
    <source>
        <strain evidence="17">DSM 21679 / JCM 13881 / BCRC 17597 / SA1</strain>
    </source>
</reference>
<organism evidence="16 17">
    <name type="scientific">Simiduia agarivorans (strain DSM 21679 / JCM 13881 / BCRC 17597 / SA1)</name>
    <dbReference type="NCBI Taxonomy" id="1117647"/>
    <lineage>
        <taxon>Bacteria</taxon>
        <taxon>Pseudomonadati</taxon>
        <taxon>Pseudomonadota</taxon>
        <taxon>Gammaproteobacteria</taxon>
        <taxon>Cellvibrionales</taxon>
        <taxon>Cellvibrionaceae</taxon>
        <taxon>Simiduia</taxon>
    </lineage>
</organism>
<dbReference type="PANTHER" id="PTHR32552:SF81">
    <property type="entry name" value="TONB-DEPENDENT OUTER MEMBRANE RECEPTOR"/>
    <property type="match status" value="1"/>
</dbReference>
<accession>K4KJS9</accession>
<evidence type="ECO:0000256" key="3">
    <source>
        <dbReference type="ARBA" id="ARBA00022452"/>
    </source>
</evidence>
<dbReference type="Gene3D" id="2.40.170.20">
    <property type="entry name" value="TonB-dependent receptor, beta-barrel domain"/>
    <property type="match status" value="2"/>
</dbReference>
<evidence type="ECO:0000256" key="5">
    <source>
        <dbReference type="ARBA" id="ARBA00022692"/>
    </source>
</evidence>
<evidence type="ECO:0000313" key="17">
    <source>
        <dbReference type="Proteomes" id="UP000000466"/>
    </source>
</evidence>
<keyword evidence="8 12" id="KW-0798">TonB box</keyword>
<sequence>MKKLPLVLAIGISSSPLMAQNLVLEEVTVTAQKRPQTLQEVPISVSALDQARMEDAGIQRFEDLAAYVPNFAVVKDPVGDKINIRGIQSGNQAGFEQSVGTFVDGVYRGRGVQSRFAFLDVERVEVLRGPQGTLFGKNTIAGALNITTAKPTEEFESELSAGYTPEFEESFVKGHVSGALSDTVRARAVIQDRRMDKGWMENVHYSHDVPVSEETAGRISLEWDASDNTLVTAKAEHGNFDVQGLPWDILVAGSLSAFGVEGGAKYRTDMGNTVRPPFEFFGQSPANPTGFANDSNGVMDFGSNNTMKGDTTEASLTVEHQLASGHILTFVGGYSAYEYDRYLDADFGPLNAVRFDDSETFDQSSVELRLASDVGGDFEYIVGAFYQQNHLEADGLSYFNAGTLQPLLNGACFNGLTALGADYNSVFVSGDAGTTAAQTAAAIGAGFGQGAAIANACGQAAAFDPLVKAGINGGNRYLMLDQDSRTWAVFAQGTYHLTDSTRLTAGLRYTAETKEASHVAYATDFSENNKTATANPFVIGLATAAGEFTPHNFSKDDPGMSRDESGVTWSLNLQHDLNDTTMVYGSASTGFKAGGFNSFYTGLTQGQGADSNDVAFDEERVITFEIGSKLRLLDGAAELNAAIFHTRFDDLQAAIFTGGTTFEVQNAAKATSQGVELDGRWRATENLTLMASLGYVDFTFDAFPNQACTAAQFAAARQAAYEAGLSLGGAAGLGAAAGAAMLYNNGSCAAAGINDLAGGTSENTPQWTASLATQYVKPIGQYDLTANVDFNWMDEVYRSGDLDANALQDASHKLNGALIFGPQDGQWDISLIGKNLTNETVVSYVNDTPLFNGTFQYMVEAPRSFELRGRYRF</sequence>
<dbReference type="InterPro" id="IPR039426">
    <property type="entry name" value="TonB-dep_rcpt-like"/>
</dbReference>
<dbReference type="Pfam" id="PF07715">
    <property type="entry name" value="Plug"/>
    <property type="match status" value="1"/>
</dbReference>
<dbReference type="Pfam" id="PF00593">
    <property type="entry name" value="TonB_dep_Rec_b-barrel"/>
    <property type="match status" value="1"/>
</dbReference>
<dbReference type="HOGENOM" id="CLU_008287_15_0_6"/>
<keyword evidence="7" id="KW-0406">Ion transport</keyword>
<evidence type="ECO:0000256" key="6">
    <source>
        <dbReference type="ARBA" id="ARBA00023004"/>
    </source>
</evidence>
<keyword evidence="9 11" id="KW-0472">Membrane</keyword>
<evidence type="ECO:0000256" key="8">
    <source>
        <dbReference type="ARBA" id="ARBA00023077"/>
    </source>
</evidence>
<comment type="subcellular location">
    <subcellularLocation>
        <location evidence="1 11">Cell outer membrane</location>
        <topology evidence="1 11">Multi-pass membrane protein</topology>
    </subcellularLocation>
</comment>
<dbReference type="PANTHER" id="PTHR32552">
    <property type="entry name" value="FERRICHROME IRON RECEPTOR-RELATED"/>
    <property type="match status" value="1"/>
</dbReference>
<keyword evidence="17" id="KW-1185">Reference proteome</keyword>
<keyword evidence="6" id="KW-0408">Iron</keyword>
<evidence type="ECO:0000256" key="4">
    <source>
        <dbReference type="ARBA" id="ARBA00022496"/>
    </source>
</evidence>
<dbReference type="OrthoDB" id="7051185at2"/>
<comment type="similarity">
    <text evidence="11 12">Belongs to the TonB-dependent receptor family.</text>
</comment>
<dbReference type="AlphaFoldDB" id="K4KJS9"/>